<evidence type="ECO:0000313" key="2">
    <source>
        <dbReference type="EMBL" id="ARC36144.1"/>
    </source>
</evidence>
<evidence type="ECO:0000256" key="1">
    <source>
        <dbReference type="SAM" id="SignalP"/>
    </source>
</evidence>
<evidence type="ECO:0000313" key="3">
    <source>
        <dbReference type="Proteomes" id="UP000191257"/>
    </source>
</evidence>
<accession>A0A1V0GQL0</accession>
<dbReference type="STRING" id="147645.A6J80_06905"/>
<keyword evidence="3" id="KW-1185">Reference proteome</keyword>
<dbReference type="Proteomes" id="UP000191257">
    <property type="component" value="Chromosome"/>
</dbReference>
<proteinExistence type="predicted"/>
<feature type="chain" id="PRO_5012595130" evidence="1">
    <location>
        <begin position="21"/>
        <end position="88"/>
    </location>
</feature>
<gene>
    <name evidence="2" type="ORF">A6J80_06905</name>
</gene>
<organism evidence="2 3">
    <name type="scientific">Paracoccus yeei</name>
    <dbReference type="NCBI Taxonomy" id="147645"/>
    <lineage>
        <taxon>Bacteria</taxon>
        <taxon>Pseudomonadati</taxon>
        <taxon>Pseudomonadota</taxon>
        <taxon>Alphaproteobacteria</taxon>
        <taxon>Rhodobacterales</taxon>
        <taxon>Paracoccaceae</taxon>
        <taxon>Paracoccus</taxon>
    </lineage>
</organism>
<feature type="signal peptide" evidence="1">
    <location>
        <begin position="1"/>
        <end position="20"/>
    </location>
</feature>
<sequence length="88" mass="8945">MILFLTFLAFATGCLLGARAVRPCPASQPHRHEWAAFCQGGLPLPPVPASSFGSLPVGVALAGTVQGPGRAASALATSGGRIYLQSRA</sequence>
<name>A0A1V0GQL0_9RHOB</name>
<keyword evidence="1" id="KW-0732">Signal</keyword>
<dbReference type="EMBL" id="CP020442">
    <property type="protein sequence ID" value="ARC36144.1"/>
    <property type="molecule type" value="Genomic_DNA"/>
</dbReference>
<dbReference type="AlphaFoldDB" id="A0A1V0GQL0"/>
<reference evidence="2" key="1">
    <citation type="submission" date="2017-12" db="EMBL/GenBank/DDBJ databases">
        <title>FDA dAtabase for Regulatory Grade micrObial Sequences (FDA-ARGOS): Supporting development and validation of Infectious Disease Dx tests.</title>
        <authorList>
            <person name="Campos J."/>
            <person name="Goldberg B."/>
            <person name="Tallon L."/>
            <person name="Sadzewicz L."/>
            <person name="Sengamalay N."/>
            <person name="Ott S."/>
            <person name="Godinez A."/>
            <person name="Nagaraj S."/>
            <person name="Vyas G."/>
            <person name="Aluvathingal J."/>
            <person name="Nadendla S."/>
            <person name="Geyer C."/>
            <person name="Nandy P."/>
            <person name="Hobson J."/>
            <person name="Sichtig H."/>
        </authorList>
    </citation>
    <scope>NUCLEOTIDE SEQUENCE</scope>
    <source>
        <strain evidence="2">FDAARGOS_252</strain>
    </source>
</reference>
<protein>
    <submittedName>
        <fullName evidence="2">Uncharacterized protein</fullName>
    </submittedName>
</protein>
<dbReference type="KEGG" id="pye:A6J80_06905"/>
<dbReference type="RefSeq" id="WP_080620945.1">
    <property type="nucleotide sequence ID" value="NZ_CAUQGX010000045.1"/>
</dbReference>